<comment type="caution">
    <text evidence="2">The sequence shown here is derived from an EMBL/GenBank/DDBJ whole genome shotgun (WGS) entry which is preliminary data.</text>
</comment>
<proteinExistence type="predicted"/>
<evidence type="ECO:0000313" key="2">
    <source>
        <dbReference type="EMBL" id="THU55152.1"/>
    </source>
</evidence>
<name>A0A4S8J3X7_MUSBA</name>
<evidence type="ECO:0000256" key="1">
    <source>
        <dbReference type="SAM" id="MobiDB-lite"/>
    </source>
</evidence>
<sequence length="143" mass="15128">MIIPEPPALLTTSSFSALPLPPSSHTTILPWTSTPSKEPLRQKEEFSLPVAWPGYTRGSILDSKSRGWDNDSPSNSCPSPSLTVDKKDRSVVLAPTVSSHGASLVTPPCATGLEWKAAEGPPREREITSTPSSTAASMAANMS</sequence>
<accession>A0A4S8J3X7</accession>
<organism evidence="2 3">
    <name type="scientific">Musa balbisiana</name>
    <name type="common">Banana</name>
    <dbReference type="NCBI Taxonomy" id="52838"/>
    <lineage>
        <taxon>Eukaryota</taxon>
        <taxon>Viridiplantae</taxon>
        <taxon>Streptophyta</taxon>
        <taxon>Embryophyta</taxon>
        <taxon>Tracheophyta</taxon>
        <taxon>Spermatophyta</taxon>
        <taxon>Magnoliopsida</taxon>
        <taxon>Liliopsida</taxon>
        <taxon>Zingiberales</taxon>
        <taxon>Musaceae</taxon>
        <taxon>Musa</taxon>
    </lineage>
</organism>
<feature type="compositionally biased region" description="Low complexity" evidence="1">
    <location>
        <begin position="70"/>
        <end position="81"/>
    </location>
</feature>
<feature type="compositionally biased region" description="Low complexity" evidence="1">
    <location>
        <begin position="128"/>
        <end position="143"/>
    </location>
</feature>
<protein>
    <submittedName>
        <fullName evidence="2">Uncharacterized protein</fullName>
    </submittedName>
</protein>
<reference evidence="2 3" key="1">
    <citation type="journal article" date="2019" name="Nat. Plants">
        <title>Genome sequencing of Musa balbisiana reveals subgenome evolution and function divergence in polyploid bananas.</title>
        <authorList>
            <person name="Yao X."/>
        </authorList>
    </citation>
    <scope>NUCLEOTIDE SEQUENCE [LARGE SCALE GENOMIC DNA]</scope>
    <source>
        <strain evidence="3">cv. DH-PKW</strain>
        <tissue evidence="2">Leaves</tissue>
    </source>
</reference>
<feature type="region of interest" description="Disordered" evidence="1">
    <location>
        <begin position="114"/>
        <end position="143"/>
    </location>
</feature>
<dbReference type="EMBL" id="PYDT01000007">
    <property type="protein sequence ID" value="THU55152.1"/>
    <property type="molecule type" value="Genomic_DNA"/>
</dbReference>
<keyword evidence="3" id="KW-1185">Reference proteome</keyword>
<gene>
    <name evidence="2" type="ORF">C4D60_Mb11t03550</name>
</gene>
<dbReference type="AlphaFoldDB" id="A0A4S8J3X7"/>
<dbReference type="Proteomes" id="UP000317650">
    <property type="component" value="Chromosome 11"/>
</dbReference>
<feature type="region of interest" description="Disordered" evidence="1">
    <location>
        <begin position="61"/>
        <end position="83"/>
    </location>
</feature>
<evidence type="ECO:0000313" key="3">
    <source>
        <dbReference type="Proteomes" id="UP000317650"/>
    </source>
</evidence>